<feature type="transmembrane region" description="Helical" evidence="5">
    <location>
        <begin position="264"/>
        <end position="283"/>
    </location>
</feature>
<dbReference type="OrthoDB" id="397343at2"/>
<keyword evidence="4 5" id="KW-0472">Membrane</keyword>
<dbReference type="InterPro" id="IPR035952">
    <property type="entry name" value="Rhomboid-like_sf"/>
</dbReference>
<keyword evidence="3 5" id="KW-1133">Transmembrane helix</keyword>
<reference evidence="6 7" key="1">
    <citation type="journal article" date="2015" name="Genome Announc.">
        <title>Complete Genome Sequence of Spiroplasma litorale TN-1T (DSM 21781), a Bacterium Isolated from a Green-Eyed Horsefly (Tabanus nigrovittatus).</title>
        <authorList>
            <person name="Lo W.S."/>
            <person name="Lai Y.C."/>
            <person name="Lien Y.W."/>
            <person name="Wang T.H."/>
            <person name="Kuo C.H."/>
        </authorList>
    </citation>
    <scope>NUCLEOTIDE SEQUENCE [LARGE SCALE GENOMIC DNA]</scope>
    <source>
        <strain evidence="6 7">TN-1</strain>
    </source>
</reference>
<dbReference type="PATRIC" id="fig|216942.3.peg.267"/>
<evidence type="ECO:0000256" key="2">
    <source>
        <dbReference type="ARBA" id="ARBA00022692"/>
    </source>
</evidence>
<proteinExistence type="predicted"/>
<feature type="transmembrane region" description="Helical" evidence="5">
    <location>
        <begin position="289"/>
        <end position="310"/>
    </location>
</feature>
<feature type="transmembrane region" description="Helical" evidence="5">
    <location>
        <begin position="229"/>
        <end position="252"/>
    </location>
</feature>
<evidence type="ECO:0000256" key="4">
    <source>
        <dbReference type="ARBA" id="ARBA00023136"/>
    </source>
</evidence>
<evidence type="ECO:0000313" key="6">
    <source>
        <dbReference type="EMBL" id="AKX33920.1"/>
    </source>
</evidence>
<evidence type="ECO:0000256" key="5">
    <source>
        <dbReference type="SAM" id="Phobius"/>
    </source>
</evidence>
<evidence type="ECO:0000256" key="3">
    <source>
        <dbReference type="ARBA" id="ARBA00022989"/>
    </source>
</evidence>
<evidence type="ECO:0000256" key="1">
    <source>
        <dbReference type="ARBA" id="ARBA00004141"/>
    </source>
</evidence>
<feature type="transmembrane region" description="Helical" evidence="5">
    <location>
        <begin position="344"/>
        <end position="361"/>
    </location>
</feature>
<organism evidence="6 7">
    <name type="scientific">Spiroplasma litorale</name>
    <dbReference type="NCBI Taxonomy" id="216942"/>
    <lineage>
        <taxon>Bacteria</taxon>
        <taxon>Bacillati</taxon>
        <taxon>Mycoplasmatota</taxon>
        <taxon>Mollicutes</taxon>
        <taxon>Entomoplasmatales</taxon>
        <taxon>Spiroplasmataceae</taxon>
        <taxon>Spiroplasma</taxon>
    </lineage>
</organism>
<accession>A0A0K1W0R7</accession>
<protein>
    <submittedName>
        <fullName evidence="6">Putative rhomboid-like transmembrane protein</fullName>
    </submittedName>
</protein>
<dbReference type="KEGG" id="sll:SLITO_v1c02650"/>
<sequence>MKVDFNKLKLSLINYLIKVEKYKSIKDLSNEYVTYLINDKKEYKILRVTIGYPVSSDNNIVKLKENLKNAKREKINVLNIAFSLETDDVVVEGTTVIIENEEKLKDKLSVYFSRISKIKIESENENTSENIEELSNEELFDILSNPSKSDNIKLKTAVARMKSHSVNSTIMSILFLIMPVAIGIASFFYFNDYNFGAKDLFFGATNRNLTVIGNQWWRILTYGFTMDSYFLYGQILGAFIVVLISFTAIKLSKYTESLVGQWKFSVSIFATYIISGLFVSVLLPSNDAIFSGPMVILAAVVGTLCVTTWSKKADPVVLFSKNRLVFPIILLLLAPFIITKYNDYVIIIISLLTSASITLLFNYDWTNPDRYLIFPLFIIIAPTLVSIICVFLPVASPATDLNFSIEALQMYLKYGIFSQNQVNQILENNGWYCRFAENGSLWWF</sequence>
<comment type="subcellular location">
    <subcellularLocation>
        <location evidence="1">Membrane</location>
        <topology evidence="1">Multi-pass membrane protein</topology>
    </subcellularLocation>
</comment>
<dbReference type="STRING" id="216942.SLITO_v1c02650"/>
<dbReference type="RefSeq" id="WP_075058018.1">
    <property type="nucleotide sequence ID" value="NZ_CP012357.1"/>
</dbReference>
<feature type="transmembrane region" description="Helical" evidence="5">
    <location>
        <begin position="170"/>
        <end position="190"/>
    </location>
</feature>
<dbReference type="Proteomes" id="UP000067476">
    <property type="component" value="Chromosome"/>
</dbReference>
<dbReference type="AlphaFoldDB" id="A0A0K1W0R7"/>
<gene>
    <name evidence="6" type="ORF">SLITO_v1c02650</name>
</gene>
<name>A0A0K1W0R7_9MOLU</name>
<dbReference type="SUPFAM" id="SSF144091">
    <property type="entry name" value="Rhomboid-like"/>
    <property type="match status" value="1"/>
</dbReference>
<keyword evidence="7" id="KW-1185">Reference proteome</keyword>
<dbReference type="GO" id="GO:0016020">
    <property type="term" value="C:membrane"/>
    <property type="evidence" value="ECO:0007669"/>
    <property type="project" value="UniProtKB-SubCell"/>
</dbReference>
<feature type="transmembrane region" description="Helical" evidence="5">
    <location>
        <begin position="373"/>
        <end position="395"/>
    </location>
</feature>
<evidence type="ECO:0000313" key="7">
    <source>
        <dbReference type="Proteomes" id="UP000067476"/>
    </source>
</evidence>
<dbReference type="EMBL" id="CP012357">
    <property type="protein sequence ID" value="AKX33920.1"/>
    <property type="molecule type" value="Genomic_DNA"/>
</dbReference>
<keyword evidence="2 5" id="KW-0812">Transmembrane</keyword>
<feature type="transmembrane region" description="Helical" evidence="5">
    <location>
        <begin position="322"/>
        <end position="338"/>
    </location>
</feature>